<evidence type="ECO:0000313" key="2">
    <source>
        <dbReference type="Proteomes" id="UP000242715"/>
    </source>
</evidence>
<protein>
    <submittedName>
        <fullName evidence="1">Uncharacterized protein</fullName>
    </submittedName>
</protein>
<accession>A0A2Z6PRV6</accession>
<keyword evidence="2" id="KW-1185">Reference proteome</keyword>
<organism evidence="1 2">
    <name type="scientific">Trifolium subterraneum</name>
    <name type="common">Subterranean clover</name>
    <dbReference type="NCBI Taxonomy" id="3900"/>
    <lineage>
        <taxon>Eukaryota</taxon>
        <taxon>Viridiplantae</taxon>
        <taxon>Streptophyta</taxon>
        <taxon>Embryophyta</taxon>
        <taxon>Tracheophyta</taxon>
        <taxon>Spermatophyta</taxon>
        <taxon>Magnoliopsida</taxon>
        <taxon>eudicotyledons</taxon>
        <taxon>Gunneridae</taxon>
        <taxon>Pentapetalae</taxon>
        <taxon>rosids</taxon>
        <taxon>fabids</taxon>
        <taxon>Fabales</taxon>
        <taxon>Fabaceae</taxon>
        <taxon>Papilionoideae</taxon>
        <taxon>50 kb inversion clade</taxon>
        <taxon>NPAAA clade</taxon>
        <taxon>Hologalegina</taxon>
        <taxon>IRL clade</taxon>
        <taxon>Trifolieae</taxon>
        <taxon>Trifolium</taxon>
    </lineage>
</organism>
<dbReference type="AlphaFoldDB" id="A0A2Z6PRV6"/>
<dbReference type="Proteomes" id="UP000242715">
    <property type="component" value="Unassembled WGS sequence"/>
</dbReference>
<gene>
    <name evidence="1" type="ORF">TSUD_260570</name>
</gene>
<reference evidence="2" key="1">
    <citation type="journal article" date="2017" name="Front. Plant Sci.">
        <title>Climate Clever Clovers: New Paradigm to Reduce the Environmental Footprint of Ruminants by Breeding Low Methanogenic Forages Utilizing Haplotype Variation.</title>
        <authorList>
            <person name="Kaur P."/>
            <person name="Appels R."/>
            <person name="Bayer P.E."/>
            <person name="Keeble-Gagnere G."/>
            <person name="Wang J."/>
            <person name="Hirakawa H."/>
            <person name="Shirasawa K."/>
            <person name="Vercoe P."/>
            <person name="Stefanova K."/>
            <person name="Durmic Z."/>
            <person name="Nichols P."/>
            <person name="Revell C."/>
            <person name="Isobe S.N."/>
            <person name="Edwards D."/>
            <person name="Erskine W."/>
        </authorList>
    </citation>
    <scope>NUCLEOTIDE SEQUENCE [LARGE SCALE GENOMIC DNA]</scope>
    <source>
        <strain evidence="2">cv. Daliak</strain>
    </source>
</reference>
<proteinExistence type="predicted"/>
<dbReference type="EMBL" id="DF974530">
    <property type="protein sequence ID" value="GAU49207.1"/>
    <property type="molecule type" value="Genomic_DNA"/>
</dbReference>
<sequence length="118" mass="13103">MLFEFHIELLLGSDMEKGNVPNWNQSAPRFNKQADALGWDDGRGKKPFFLFNLASNIGNVPKDKNLKDKDSQVVRAVKLSDGGAVKIDGVKDAPHAIKFEFQPTLGDDFSGDYDCKIC</sequence>
<name>A0A2Z6PRV6_TRISU</name>
<evidence type="ECO:0000313" key="1">
    <source>
        <dbReference type="EMBL" id="GAU49207.1"/>
    </source>
</evidence>